<feature type="domain" description="Major facilitator superfamily (MFS) profile" evidence="8">
    <location>
        <begin position="17"/>
        <end position="429"/>
    </location>
</feature>
<dbReference type="SUPFAM" id="SSF103473">
    <property type="entry name" value="MFS general substrate transporter"/>
    <property type="match status" value="1"/>
</dbReference>
<dbReference type="InterPro" id="IPR036259">
    <property type="entry name" value="MFS_trans_sf"/>
</dbReference>
<dbReference type="InterPro" id="IPR011701">
    <property type="entry name" value="MFS"/>
</dbReference>
<dbReference type="GO" id="GO:0022857">
    <property type="term" value="F:transmembrane transporter activity"/>
    <property type="evidence" value="ECO:0007669"/>
    <property type="project" value="InterPro"/>
</dbReference>
<sequence>MTTDTGHAAHEHARKHAQRGAFFGFFVDMFDIYLPIIALAPAMGYFISPDLSDTATAITSGMIFAATLVGRPLGALLFGRYADTKGRKNATVVAVSGFGALTILIGLLPGYETWGMTSVVVFVALRFVIGVFVGGEYTAASPLAMEYSPKERRGLNGGLIMTGFPLAYVVVAVITFVMLQVAPAGEVSSPYVQWGWRIPFFIGGALALSFVIYYLRSVSESELFEGSSGGAPVKDLFSGQNLKNFIQVFVLMTGFWLSLNCVTAILPGQLSGELGLGETEVTVTLIIAYLMVAVGYVVAAVISQRVGRRPFLIVWGGIAGIGGTAVYAVLLATKPDSLVAVIALTTLLAVLVLSVWGLTTVYINERFHTGVRATGFGLGYSLAVVVPSFYAFFQTGLSSLMPMQWTVLPLLVIGCVLISVGGAMGPETKDVDFAAVDAAAEGAGGTADPAVDGPVRGGAAH</sequence>
<dbReference type="Pfam" id="PF07690">
    <property type="entry name" value="MFS_1"/>
    <property type="match status" value="1"/>
</dbReference>
<dbReference type="GO" id="GO:0005886">
    <property type="term" value="C:plasma membrane"/>
    <property type="evidence" value="ECO:0007669"/>
    <property type="project" value="UniProtKB-SubCell"/>
</dbReference>
<dbReference type="CDD" id="cd17316">
    <property type="entry name" value="MFS_SV2_like"/>
    <property type="match status" value="1"/>
</dbReference>
<comment type="subcellular location">
    <subcellularLocation>
        <location evidence="1">Cell membrane</location>
        <topology evidence="1">Multi-pass membrane protein</topology>
    </subcellularLocation>
</comment>
<keyword evidence="4 7" id="KW-0812">Transmembrane</keyword>
<feature type="transmembrane region" description="Helical" evidence="7">
    <location>
        <begin position="338"/>
        <end position="363"/>
    </location>
</feature>
<evidence type="ECO:0000256" key="4">
    <source>
        <dbReference type="ARBA" id="ARBA00022692"/>
    </source>
</evidence>
<feature type="transmembrane region" description="Helical" evidence="7">
    <location>
        <begin position="155"/>
        <end position="182"/>
    </location>
</feature>
<feature type="transmembrane region" description="Helical" evidence="7">
    <location>
        <begin position="58"/>
        <end position="78"/>
    </location>
</feature>
<dbReference type="PANTHER" id="PTHR43045:SF4">
    <property type="entry name" value="TRANSPORTER YDFJ-RELATED"/>
    <property type="match status" value="1"/>
</dbReference>
<evidence type="ECO:0000256" key="6">
    <source>
        <dbReference type="ARBA" id="ARBA00023136"/>
    </source>
</evidence>
<proteinExistence type="predicted"/>
<feature type="transmembrane region" description="Helical" evidence="7">
    <location>
        <begin position="405"/>
        <end position="424"/>
    </location>
</feature>
<dbReference type="PROSITE" id="PS50850">
    <property type="entry name" value="MFS"/>
    <property type="match status" value="1"/>
</dbReference>
<evidence type="ECO:0000256" key="7">
    <source>
        <dbReference type="SAM" id="Phobius"/>
    </source>
</evidence>
<dbReference type="PANTHER" id="PTHR43045">
    <property type="entry name" value="SHIKIMATE TRANSPORTER"/>
    <property type="match status" value="1"/>
</dbReference>
<evidence type="ECO:0000256" key="5">
    <source>
        <dbReference type="ARBA" id="ARBA00022989"/>
    </source>
</evidence>
<organism evidence="9 10">
    <name type="scientific">Prauserella rugosa</name>
    <dbReference type="NCBI Taxonomy" id="43354"/>
    <lineage>
        <taxon>Bacteria</taxon>
        <taxon>Bacillati</taxon>
        <taxon>Actinomycetota</taxon>
        <taxon>Actinomycetes</taxon>
        <taxon>Pseudonocardiales</taxon>
        <taxon>Pseudonocardiaceae</taxon>
        <taxon>Prauserella</taxon>
    </lineage>
</organism>
<evidence type="ECO:0000256" key="3">
    <source>
        <dbReference type="ARBA" id="ARBA00022475"/>
    </source>
</evidence>
<feature type="transmembrane region" description="Helical" evidence="7">
    <location>
        <begin position="114"/>
        <end position="134"/>
    </location>
</feature>
<feature type="transmembrane region" description="Helical" evidence="7">
    <location>
        <begin position="375"/>
        <end position="393"/>
    </location>
</feature>
<dbReference type="RefSeq" id="WP_084705790.1">
    <property type="nucleotide sequence ID" value="NZ_JOIJ01000006.1"/>
</dbReference>
<dbReference type="Proteomes" id="UP000317303">
    <property type="component" value="Unassembled WGS sequence"/>
</dbReference>
<comment type="caution">
    <text evidence="9">The sequence shown here is derived from an EMBL/GenBank/DDBJ whole genome shotgun (WGS) entry which is preliminary data.</text>
</comment>
<gene>
    <name evidence="9" type="ORF">JD82_00570</name>
</gene>
<dbReference type="InterPro" id="IPR005829">
    <property type="entry name" value="Sugar_transporter_CS"/>
</dbReference>
<reference evidence="9 10" key="1">
    <citation type="submission" date="2019-07" db="EMBL/GenBank/DDBJ databases">
        <title>R&amp;d 2014.</title>
        <authorList>
            <person name="Klenk H.-P."/>
        </authorList>
    </citation>
    <scope>NUCLEOTIDE SEQUENCE [LARGE SCALE GENOMIC DNA]</scope>
    <source>
        <strain evidence="9 10">DSM 43194</strain>
    </source>
</reference>
<feature type="transmembrane region" description="Helical" evidence="7">
    <location>
        <begin position="21"/>
        <end position="46"/>
    </location>
</feature>
<dbReference type="EMBL" id="VLJV01000001">
    <property type="protein sequence ID" value="TWH18749.1"/>
    <property type="molecule type" value="Genomic_DNA"/>
</dbReference>
<feature type="transmembrane region" description="Helical" evidence="7">
    <location>
        <begin position="90"/>
        <end position="108"/>
    </location>
</feature>
<keyword evidence="5 7" id="KW-1133">Transmembrane helix</keyword>
<name>A0A660CB59_9PSEU</name>
<evidence type="ECO:0000259" key="8">
    <source>
        <dbReference type="PROSITE" id="PS50850"/>
    </source>
</evidence>
<feature type="transmembrane region" description="Helical" evidence="7">
    <location>
        <begin position="194"/>
        <end position="215"/>
    </location>
</feature>
<feature type="transmembrane region" description="Helical" evidence="7">
    <location>
        <begin position="245"/>
        <end position="266"/>
    </location>
</feature>
<dbReference type="PROSITE" id="PS00217">
    <property type="entry name" value="SUGAR_TRANSPORT_2"/>
    <property type="match status" value="1"/>
</dbReference>
<dbReference type="AlphaFoldDB" id="A0A660CB59"/>
<evidence type="ECO:0000256" key="2">
    <source>
        <dbReference type="ARBA" id="ARBA00022448"/>
    </source>
</evidence>
<evidence type="ECO:0000256" key="1">
    <source>
        <dbReference type="ARBA" id="ARBA00004651"/>
    </source>
</evidence>
<accession>A0A660CB59</accession>
<keyword evidence="3" id="KW-1003">Cell membrane</keyword>
<keyword evidence="6 7" id="KW-0472">Membrane</keyword>
<keyword evidence="10" id="KW-1185">Reference proteome</keyword>
<dbReference type="Gene3D" id="1.20.1250.20">
    <property type="entry name" value="MFS general substrate transporter like domains"/>
    <property type="match status" value="2"/>
</dbReference>
<dbReference type="InterPro" id="IPR020846">
    <property type="entry name" value="MFS_dom"/>
</dbReference>
<feature type="transmembrane region" description="Helical" evidence="7">
    <location>
        <begin position="286"/>
        <end position="303"/>
    </location>
</feature>
<protein>
    <submittedName>
        <fullName evidence="9">MFS transporter</fullName>
    </submittedName>
</protein>
<dbReference type="OrthoDB" id="8953821at2"/>
<keyword evidence="2" id="KW-0813">Transport</keyword>
<evidence type="ECO:0000313" key="10">
    <source>
        <dbReference type="Proteomes" id="UP000317303"/>
    </source>
</evidence>
<feature type="transmembrane region" description="Helical" evidence="7">
    <location>
        <begin position="310"/>
        <end position="332"/>
    </location>
</feature>
<evidence type="ECO:0000313" key="9">
    <source>
        <dbReference type="EMBL" id="TWH18749.1"/>
    </source>
</evidence>